<evidence type="ECO:0000313" key="1">
    <source>
        <dbReference type="EMBL" id="KAF2250643.1"/>
    </source>
</evidence>
<dbReference type="OrthoDB" id="10535659at2759"/>
<proteinExistence type="predicted"/>
<name>A0A6A6IMD3_9PLEO</name>
<reference evidence="1" key="1">
    <citation type="journal article" date="2020" name="Stud. Mycol.">
        <title>101 Dothideomycetes genomes: a test case for predicting lifestyles and emergence of pathogens.</title>
        <authorList>
            <person name="Haridas S."/>
            <person name="Albert R."/>
            <person name="Binder M."/>
            <person name="Bloem J."/>
            <person name="Labutti K."/>
            <person name="Salamov A."/>
            <person name="Andreopoulos B."/>
            <person name="Baker S."/>
            <person name="Barry K."/>
            <person name="Bills G."/>
            <person name="Bluhm B."/>
            <person name="Cannon C."/>
            <person name="Castanera R."/>
            <person name="Culley D."/>
            <person name="Daum C."/>
            <person name="Ezra D."/>
            <person name="Gonzalez J."/>
            <person name="Henrissat B."/>
            <person name="Kuo A."/>
            <person name="Liang C."/>
            <person name="Lipzen A."/>
            <person name="Lutzoni F."/>
            <person name="Magnuson J."/>
            <person name="Mondo S."/>
            <person name="Nolan M."/>
            <person name="Ohm R."/>
            <person name="Pangilinan J."/>
            <person name="Park H.-J."/>
            <person name="Ramirez L."/>
            <person name="Alfaro M."/>
            <person name="Sun H."/>
            <person name="Tritt A."/>
            <person name="Yoshinaga Y."/>
            <person name="Zwiers L.-H."/>
            <person name="Turgeon B."/>
            <person name="Goodwin S."/>
            <person name="Spatafora J."/>
            <person name="Crous P."/>
            <person name="Grigoriev I."/>
        </authorList>
    </citation>
    <scope>NUCLEOTIDE SEQUENCE</scope>
    <source>
        <strain evidence="1">CBS 122368</strain>
    </source>
</reference>
<gene>
    <name evidence="1" type="ORF">BU26DRAFT_517470</name>
</gene>
<sequence length="192" mass="21764">MRFDYARPPGVDASGIAIVPKNGVGDWSKCLLFTIVSGPLFKTQIHGFGINSKGYNEREALLQSLQTAEYLVFPDGKRAEIDAEDMGKFQSVIRYTKPLWDEYAILKRVNEEPQFRGVLLEGAVFGSWADAILSRIIIVSDRRFCWRMIGRDPRVAAPEDKLLAFKDEQYEDFVFTGWQGQDGYPSQDMILG</sequence>
<organism evidence="1 2">
    <name type="scientific">Trematosphaeria pertusa</name>
    <dbReference type="NCBI Taxonomy" id="390896"/>
    <lineage>
        <taxon>Eukaryota</taxon>
        <taxon>Fungi</taxon>
        <taxon>Dikarya</taxon>
        <taxon>Ascomycota</taxon>
        <taxon>Pezizomycotina</taxon>
        <taxon>Dothideomycetes</taxon>
        <taxon>Pleosporomycetidae</taxon>
        <taxon>Pleosporales</taxon>
        <taxon>Massarineae</taxon>
        <taxon>Trematosphaeriaceae</taxon>
        <taxon>Trematosphaeria</taxon>
    </lineage>
</organism>
<dbReference type="Proteomes" id="UP000800094">
    <property type="component" value="Unassembled WGS sequence"/>
</dbReference>
<accession>A0A6A6IMD3</accession>
<keyword evidence="2" id="KW-1185">Reference proteome</keyword>
<evidence type="ECO:0000313" key="2">
    <source>
        <dbReference type="Proteomes" id="UP000800094"/>
    </source>
</evidence>
<dbReference type="EMBL" id="ML987193">
    <property type="protein sequence ID" value="KAF2250643.1"/>
    <property type="molecule type" value="Genomic_DNA"/>
</dbReference>
<dbReference type="RefSeq" id="XP_033685647.1">
    <property type="nucleotide sequence ID" value="XM_033828586.1"/>
</dbReference>
<dbReference type="GeneID" id="54581916"/>
<dbReference type="AlphaFoldDB" id="A0A6A6IMD3"/>
<protein>
    <submittedName>
        <fullName evidence="1">Uncharacterized protein</fullName>
    </submittedName>
</protein>